<keyword evidence="3" id="KW-1185">Reference proteome</keyword>
<proteinExistence type="predicted"/>
<accession>A0A8T2J0R9</accession>
<evidence type="ECO:0000313" key="2">
    <source>
        <dbReference type="EMBL" id="KAG8436984.1"/>
    </source>
</evidence>
<sequence>MLQPTSNPVNRYGEMFQPPQSIWKLVEQQVPVSERDEIKRILGEAVIDLSLELHAEVEVLLNLWKEVRTNSPTSEQNSLHKKCSILADPPVIKNMVTQEIRMLLLTVRQKARQDGMDIDLALSKYNPKVVNFALGAGQSVSKLNDQSISQFEMDSSDERSLLMEECKTLERDLQFLQQCLEEDQFSVRQPHHPEPTLSELREERRVIEHDLQRNQLAVTSEDFQKSLKLPRRPTSGNSKDYGVNILPHSPASIPKTHAANRNHAFSMTSRTSLTAPTYPFKSLENVSTAGAEQSLDIRTGAAVYKTSAHVCLYDPHKTPEPPSRISRKVLAPNCAPTEQNWTLPKSELVPQRLGAVFVPSPPQDQRPDNSSNSFTSLRRVRPLQSLSSS</sequence>
<dbReference type="Proteomes" id="UP000812440">
    <property type="component" value="Chromosome 4"/>
</dbReference>
<feature type="region of interest" description="Disordered" evidence="1">
    <location>
        <begin position="355"/>
        <end position="389"/>
    </location>
</feature>
<dbReference type="PANTHER" id="PTHR28601:SF1">
    <property type="entry name" value="COILED-COIL DOMAIN-CONTAINING PROTEIN 24"/>
    <property type="match status" value="1"/>
</dbReference>
<dbReference type="AlphaFoldDB" id="A0A8T2J0R9"/>
<evidence type="ECO:0008006" key="4">
    <source>
        <dbReference type="Google" id="ProtNLM"/>
    </source>
</evidence>
<dbReference type="EMBL" id="JAACNH010000007">
    <property type="protein sequence ID" value="KAG8436984.1"/>
    <property type="molecule type" value="Genomic_DNA"/>
</dbReference>
<protein>
    <recommendedName>
        <fullName evidence="4">Coiled-coil domain-containing protein 24</fullName>
    </recommendedName>
</protein>
<dbReference type="Pfam" id="PF15669">
    <property type="entry name" value="CCDC24"/>
    <property type="match status" value="2"/>
</dbReference>
<evidence type="ECO:0000313" key="3">
    <source>
        <dbReference type="Proteomes" id="UP000812440"/>
    </source>
</evidence>
<gene>
    <name evidence="2" type="ORF">GDO86_007898</name>
</gene>
<comment type="caution">
    <text evidence="2">The sequence shown here is derived from an EMBL/GenBank/DDBJ whole genome shotgun (WGS) entry which is preliminary data.</text>
</comment>
<name>A0A8T2J0R9_9PIPI</name>
<organism evidence="2 3">
    <name type="scientific">Hymenochirus boettgeri</name>
    <name type="common">Congo dwarf clawed frog</name>
    <dbReference type="NCBI Taxonomy" id="247094"/>
    <lineage>
        <taxon>Eukaryota</taxon>
        <taxon>Metazoa</taxon>
        <taxon>Chordata</taxon>
        <taxon>Craniata</taxon>
        <taxon>Vertebrata</taxon>
        <taxon>Euteleostomi</taxon>
        <taxon>Amphibia</taxon>
        <taxon>Batrachia</taxon>
        <taxon>Anura</taxon>
        <taxon>Pipoidea</taxon>
        <taxon>Pipidae</taxon>
        <taxon>Pipinae</taxon>
        <taxon>Hymenochirus</taxon>
    </lineage>
</organism>
<dbReference type="PANTHER" id="PTHR28601">
    <property type="entry name" value="COILED-COIL DOMAIN-CONTAINING PROTEIN 24"/>
    <property type="match status" value="1"/>
</dbReference>
<dbReference type="OrthoDB" id="6022633at2759"/>
<dbReference type="InterPro" id="IPR031367">
    <property type="entry name" value="CCDC24"/>
</dbReference>
<reference evidence="2" key="1">
    <citation type="thesis" date="2020" institute="ProQuest LLC" country="789 East Eisenhower Parkway, Ann Arbor, MI, USA">
        <title>Comparative Genomics and Chromosome Evolution.</title>
        <authorList>
            <person name="Mudd A.B."/>
        </authorList>
    </citation>
    <scope>NUCLEOTIDE SEQUENCE</scope>
    <source>
        <strain evidence="2">Female2</strain>
        <tissue evidence="2">Blood</tissue>
    </source>
</reference>
<evidence type="ECO:0000256" key="1">
    <source>
        <dbReference type="SAM" id="MobiDB-lite"/>
    </source>
</evidence>